<dbReference type="EMBL" id="FOLM01000012">
    <property type="protein sequence ID" value="SFD27830.1"/>
    <property type="molecule type" value="Genomic_DNA"/>
</dbReference>
<evidence type="ECO:0000313" key="2">
    <source>
        <dbReference type="EMBL" id="SFD27830.1"/>
    </source>
</evidence>
<evidence type="ECO:0008006" key="4">
    <source>
        <dbReference type="Google" id="ProtNLM"/>
    </source>
</evidence>
<gene>
    <name evidence="2" type="ORF">SAMN05421773_112116</name>
</gene>
<dbReference type="AlphaFoldDB" id="A0A1I1RBQ5"/>
<dbReference type="Gene3D" id="3.10.490.10">
    <property type="entry name" value="Gamma-glutamyl cyclotransferase-like"/>
    <property type="match status" value="1"/>
</dbReference>
<evidence type="ECO:0000313" key="3">
    <source>
        <dbReference type="Proteomes" id="UP000199207"/>
    </source>
</evidence>
<proteinExistence type="predicted"/>
<dbReference type="STRING" id="910347.SAMN05421773_112116"/>
<dbReference type="Proteomes" id="UP000199207">
    <property type="component" value="Unassembled WGS sequence"/>
</dbReference>
<organism evidence="2 3">
    <name type="scientific">Streptomyces aidingensis</name>
    <dbReference type="NCBI Taxonomy" id="910347"/>
    <lineage>
        <taxon>Bacteria</taxon>
        <taxon>Bacillati</taxon>
        <taxon>Actinomycetota</taxon>
        <taxon>Actinomycetes</taxon>
        <taxon>Kitasatosporales</taxon>
        <taxon>Streptomycetaceae</taxon>
        <taxon>Streptomyces</taxon>
    </lineage>
</organism>
<feature type="region of interest" description="Disordered" evidence="1">
    <location>
        <begin position="1"/>
        <end position="35"/>
    </location>
</feature>
<reference evidence="2 3" key="1">
    <citation type="submission" date="2016-10" db="EMBL/GenBank/DDBJ databases">
        <authorList>
            <person name="de Groot N.N."/>
        </authorList>
    </citation>
    <scope>NUCLEOTIDE SEQUENCE [LARGE SCALE GENOMIC DNA]</scope>
    <source>
        <strain evidence="2 3">CGMCC 4.5739</strain>
    </source>
</reference>
<keyword evidence="3" id="KW-1185">Reference proteome</keyword>
<sequence>MRGAAGEVEEFVAGGGEDREQRTCSGPGSRGAEAGPARIIGSVTTVQAPGSAARDGGETYVWYAAYGSNMDLARLGHYLRGGPGPGRSYPGCRDPRPPRRSVPLMLPGSLYFATRSPVWGGGRAFYDPEDTGRPTAARAHLLTVGQLSDIAAQEMYREPRVDLDLREVLAHGRARLGPGRYETLVAAGEADGHPVLTFTAPWRAADAEPVPPAAAYLRTLGRGVAEAHGWDAERTGRYLAACPGAAGHWTPAAVAALLRPGAPAPR</sequence>
<accession>A0A1I1RBQ5</accession>
<name>A0A1I1RBQ5_9ACTN</name>
<protein>
    <recommendedName>
        <fullName evidence="4">Histone deacetylase</fullName>
    </recommendedName>
</protein>
<evidence type="ECO:0000256" key="1">
    <source>
        <dbReference type="SAM" id="MobiDB-lite"/>
    </source>
</evidence>